<evidence type="ECO:0000313" key="2">
    <source>
        <dbReference type="EMBL" id="OGJ06722.1"/>
    </source>
</evidence>
<keyword evidence="1" id="KW-1133">Transmembrane helix</keyword>
<feature type="transmembrane region" description="Helical" evidence="1">
    <location>
        <begin position="341"/>
        <end position="359"/>
    </location>
</feature>
<feature type="transmembrane region" description="Helical" evidence="1">
    <location>
        <begin position="145"/>
        <end position="163"/>
    </location>
</feature>
<reference evidence="2 3" key="1">
    <citation type="journal article" date="2016" name="Nat. Commun.">
        <title>Thousands of microbial genomes shed light on interconnected biogeochemical processes in an aquifer system.</title>
        <authorList>
            <person name="Anantharaman K."/>
            <person name="Brown C.T."/>
            <person name="Hug L.A."/>
            <person name="Sharon I."/>
            <person name="Castelle C.J."/>
            <person name="Probst A.J."/>
            <person name="Thomas B.C."/>
            <person name="Singh A."/>
            <person name="Wilkins M.J."/>
            <person name="Karaoz U."/>
            <person name="Brodie E.L."/>
            <person name="Williams K.H."/>
            <person name="Hubbard S.S."/>
            <person name="Banfield J.F."/>
        </authorList>
    </citation>
    <scope>NUCLEOTIDE SEQUENCE [LARGE SCALE GENOMIC DNA]</scope>
</reference>
<protein>
    <recommendedName>
        <fullName evidence="4">DUF2079 domain-containing protein</fullName>
    </recommendedName>
</protein>
<feature type="transmembrane region" description="Helical" evidence="1">
    <location>
        <begin position="183"/>
        <end position="199"/>
    </location>
</feature>
<feature type="transmembrane region" description="Helical" evidence="1">
    <location>
        <begin position="12"/>
        <end position="30"/>
    </location>
</feature>
<dbReference type="EMBL" id="MFVW01000006">
    <property type="protein sequence ID" value="OGJ06722.1"/>
    <property type="molecule type" value="Genomic_DNA"/>
</dbReference>
<feature type="transmembrane region" description="Helical" evidence="1">
    <location>
        <begin position="206"/>
        <end position="227"/>
    </location>
</feature>
<evidence type="ECO:0008006" key="4">
    <source>
        <dbReference type="Google" id="ProtNLM"/>
    </source>
</evidence>
<name>A0A1F6YK30_9BACT</name>
<feature type="transmembrane region" description="Helical" evidence="1">
    <location>
        <begin position="309"/>
        <end position="329"/>
    </location>
</feature>
<keyword evidence="1" id="KW-0812">Transmembrane</keyword>
<evidence type="ECO:0000313" key="3">
    <source>
        <dbReference type="Proteomes" id="UP000179274"/>
    </source>
</evidence>
<dbReference type="Proteomes" id="UP000179274">
    <property type="component" value="Unassembled WGS sequence"/>
</dbReference>
<dbReference type="Pfam" id="PF09852">
    <property type="entry name" value="DUF2079"/>
    <property type="match status" value="1"/>
</dbReference>
<proteinExistence type="predicted"/>
<dbReference type="AlphaFoldDB" id="A0A1F6YK30"/>
<feature type="transmembrane region" description="Helical" evidence="1">
    <location>
        <begin position="121"/>
        <end position="138"/>
    </location>
</feature>
<feature type="transmembrane region" description="Helical" evidence="1">
    <location>
        <begin position="273"/>
        <end position="297"/>
    </location>
</feature>
<feature type="transmembrane region" description="Helical" evidence="1">
    <location>
        <begin position="96"/>
        <end position="115"/>
    </location>
</feature>
<organism evidence="2 3">
    <name type="scientific">Candidatus Nomurabacteria bacterium RIFOXYA1_FULL_35_17</name>
    <dbReference type="NCBI Taxonomy" id="1801798"/>
    <lineage>
        <taxon>Bacteria</taxon>
        <taxon>Candidatus Nomuraibacteriota</taxon>
    </lineage>
</organism>
<evidence type="ECO:0000256" key="1">
    <source>
        <dbReference type="SAM" id="Phobius"/>
    </source>
</evidence>
<comment type="caution">
    <text evidence="2">The sequence shown here is derived from an EMBL/GenBank/DDBJ whole genome shotgun (WGS) entry which is preliminary data.</text>
</comment>
<keyword evidence="1" id="KW-0472">Membrane</keyword>
<sequence length="477" mass="55232">MLSWIKRNWDKIILWGMVAGYGLLMSFLAIRRHNAFFSGYDLANMDQTIWNTIRGGNFFQLSGADGLVSRFQYHGDLILVILSPIYLIWNDVRALLTVQSVFIGLAAIPIYLIAFRILKNKLIALLIAGVYLINPGVMWTNMYDFHGESLAMFLVLMTFYWGLVKEWNWMYLAALLAMTTKENVPLVIGVIGLILFLVYKERAKGMILMILGAIWFVVVVFVVMPYFSGGQQHWVWGWYDSVETVEQSSWTKYIWNFTNSEKLKYYDDLLKPWGYLPILGIPWLIMAGPQLAINLLSSQGQMKSIVMHYDSMIIPGIVLALIFGFKYLQVITTKFKVNKNVFLYLLSILMIFFAARQNYHYSPLPTTPSHWWPMYRVGVDEIDFEKELKKIPADASITASSEVRTHLTHREFATNLPHGVGEVDYIAMVDHNHLVGDVEVKPFEGELIRKIQSGEEVRYKEIYHRGEYWLFKKVYSE</sequence>
<gene>
    <name evidence="2" type="ORF">A2192_01975</name>
</gene>
<accession>A0A1F6YK30</accession>
<dbReference type="InterPro" id="IPR018650">
    <property type="entry name" value="STSV1_Orf64"/>
</dbReference>